<dbReference type="Pfam" id="PF00589">
    <property type="entry name" value="Phage_integrase"/>
    <property type="match status" value="1"/>
</dbReference>
<organism evidence="9 10">
    <name type="scientific">Sphingobium yanoikuyae</name>
    <name type="common">Sphingomonas yanoikuyae</name>
    <dbReference type="NCBI Taxonomy" id="13690"/>
    <lineage>
        <taxon>Bacteria</taxon>
        <taxon>Pseudomonadati</taxon>
        <taxon>Pseudomonadota</taxon>
        <taxon>Alphaproteobacteria</taxon>
        <taxon>Sphingomonadales</taxon>
        <taxon>Sphingomonadaceae</taxon>
        <taxon>Sphingobium</taxon>
    </lineage>
</organism>
<evidence type="ECO:0000313" key="9">
    <source>
        <dbReference type="EMBL" id="QHD70542.1"/>
    </source>
</evidence>
<evidence type="ECO:0000256" key="1">
    <source>
        <dbReference type="ARBA" id="ARBA00008857"/>
    </source>
</evidence>
<feature type="region of interest" description="Disordered" evidence="6">
    <location>
        <begin position="392"/>
        <end position="424"/>
    </location>
</feature>
<dbReference type="SUPFAM" id="SSF56349">
    <property type="entry name" value="DNA breaking-rejoining enzymes"/>
    <property type="match status" value="1"/>
</dbReference>
<feature type="domain" description="Tyr recombinase" evidence="7">
    <location>
        <begin position="202"/>
        <end position="381"/>
    </location>
</feature>
<keyword evidence="4" id="KW-0233">DNA recombination</keyword>
<dbReference type="PROSITE" id="PS51900">
    <property type="entry name" value="CB"/>
    <property type="match status" value="1"/>
</dbReference>
<dbReference type="CDD" id="cd00801">
    <property type="entry name" value="INT_P4_C"/>
    <property type="match status" value="1"/>
</dbReference>
<evidence type="ECO:0000256" key="4">
    <source>
        <dbReference type="ARBA" id="ARBA00023172"/>
    </source>
</evidence>
<sequence length="424" mass="48067">MLTQLQITSAKPRAKPYNMADAQGLVLVVQTNGSKLWRFRYRYGGRQKTLYLGPWPSISLADAREKCREARKSVSAGLDPVLEKKRAKITARFAVATTFRDVALEWIAKCEREGRAEVTIDKMRWLLAMAYPPIGSHPINAISPTEALAVLRKVEGTGRYESARRMRSVLSRVFRYGIATARCDRDVAADLRGALTTPRTTHHAAITDPAEVGILLKTLDGYMGQRVPLMALRLSPHLFVRPGELRQAEWSEIDFDKAVWSIPIEKMKMRRPHRVPLSRQALAMLEELREMSGHRVYLFPCMGSPRRPMSENGVNQALRRLGYETGEMTAHGFRAMAATLLNEMGQWNPDAIERQLAHQEASSMRRAYARGEYWDERVRMMQHWSDYLDGLRDAADGPRPQKAAGDIPKARKSRAGRPCGRSRK</sequence>
<protein>
    <submittedName>
        <fullName evidence="9">Tyrosine-type recombinase/integrase</fullName>
    </submittedName>
</protein>
<dbReference type="PROSITE" id="PS51898">
    <property type="entry name" value="TYR_RECOMBINASE"/>
    <property type="match status" value="1"/>
</dbReference>
<dbReference type="Pfam" id="PF22022">
    <property type="entry name" value="Phage_int_M"/>
    <property type="match status" value="1"/>
</dbReference>
<dbReference type="InterPro" id="IPR044068">
    <property type="entry name" value="CB"/>
</dbReference>
<evidence type="ECO:0000256" key="2">
    <source>
        <dbReference type="ARBA" id="ARBA00022908"/>
    </source>
</evidence>
<evidence type="ECO:0000256" key="3">
    <source>
        <dbReference type="ARBA" id="ARBA00023125"/>
    </source>
</evidence>
<gene>
    <name evidence="9" type="ORF">GS397_23695</name>
</gene>
<dbReference type="EMBL" id="CP047218">
    <property type="protein sequence ID" value="QHD70542.1"/>
    <property type="molecule type" value="Genomic_DNA"/>
</dbReference>
<dbReference type="InterPro" id="IPR013762">
    <property type="entry name" value="Integrase-like_cat_sf"/>
</dbReference>
<proteinExistence type="inferred from homology"/>
<dbReference type="InterPro" id="IPR011010">
    <property type="entry name" value="DNA_brk_join_enz"/>
</dbReference>
<dbReference type="InterPro" id="IPR050808">
    <property type="entry name" value="Phage_Integrase"/>
</dbReference>
<dbReference type="InterPro" id="IPR002104">
    <property type="entry name" value="Integrase_catalytic"/>
</dbReference>
<keyword evidence="2" id="KW-0229">DNA integration</keyword>
<dbReference type="AlphaFoldDB" id="A0A6P1GRM9"/>
<accession>A0A6P1GRM9</accession>
<dbReference type="GO" id="GO:0015074">
    <property type="term" value="P:DNA integration"/>
    <property type="evidence" value="ECO:0007669"/>
    <property type="project" value="UniProtKB-KW"/>
</dbReference>
<evidence type="ECO:0000313" key="10">
    <source>
        <dbReference type="Proteomes" id="UP000464086"/>
    </source>
</evidence>
<dbReference type="InterPro" id="IPR025166">
    <property type="entry name" value="Integrase_DNA_bind_dom"/>
</dbReference>
<dbReference type="InterPro" id="IPR053876">
    <property type="entry name" value="Phage_int_M"/>
</dbReference>
<dbReference type="Gene3D" id="1.10.443.10">
    <property type="entry name" value="Intergrase catalytic core"/>
    <property type="match status" value="1"/>
</dbReference>
<dbReference type="InterPro" id="IPR010998">
    <property type="entry name" value="Integrase_recombinase_N"/>
</dbReference>
<feature type="compositionally biased region" description="Basic residues" evidence="6">
    <location>
        <begin position="410"/>
        <end position="424"/>
    </location>
</feature>
<dbReference type="Gene3D" id="3.30.160.390">
    <property type="entry name" value="Integrase, DNA-binding domain"/>
    <property type="match status" value="1"/>
</dbReference>
<evidence type="ECO:0000259" key="8">
    <source>
        <dbReference type="PROSITE" id="PS51900"/>
    </source>
</evidence>
<dbReference type="GO" id="GO:0003677">
    <property type="term" value="F:DNA binding"/>
    <property type="evidence" value="ECO:0007669"/>
    <property type="project" value="UniProtKB-UniRule"/>
</dbReference>
<dbReference type="Gene3D" id="1.10.150.130">
    <property type="match status" value="1"/>
</dbReference>
<reference evidence="9 10" key="1">
    <citation type="submission" date="2019-12" db="EMBL/GenBank/DDBJ databases">
        <title>Functional and genomic insights into the Sphingobium yanoikuyae YC-JY1, a bacterium efficiently degrading bisphenol A.</title>
        <authorList>
            <person name="Jia Y."/>
            <person name="Li X."/>
            <person name="Wang J."/>
            <person name="Eltoukhy A."/>
            <person name="Lamraoui I."/>
            <person name="Yan Y."/>
        </authorList>
    </citation>
    <scope>NUCLEOTIDE SEQUENCE [LARGE SCALE GENOMIC DNA]</scope>
    <source>
        <strain evidence="9 10">YC-JY1</strain>
    </source>
</reference>
<feature type="domain" description="Core-binding (CB)" evidence="8">
    <location>
        <begin position="97"/>
        <end position="178"/>
    </location>
</feature>
<evidence type="ECO:0000256" key="5">
    <source>
        <dbReference type="PROSITE-ProRule" id="PRU01248"/>
    </source>
</evidence>
<dbReference type="PANTHER" id="PTHR30629:SF2">
    <property type="entry name" value="PROPHAGE INTEGRASE INTS-RELATED"/>
    <property type="match status" value="1"/>
</dbReference>
<dbReference type="PANTHER" id="PTHR30629">
    <property type="entry name" value="PROPHAGE INTEGRASE"/>
    <property type="match status" value="1"/>
</dbReference>
<evidence type="ECO:0000256" key="6">
    <source>
        <dbReference type="SAM" id="MobiDB-lite"/>
    </source>
</evidence>
<keyword evidence="3 5" id="KW-0238">DNA-binding</keyword>
<dbReference type="RefSeq" id="WP_159368126.1">
    <property type="nucleotide sequence ID" value="NZ_CP047218.1"/>
</dbReference>
<dbReference type="GO" id="GO:0006310">
    <property type="term" value="P:DNA recombination"/>
    <property type="evidence" value="ECO:0007669"/>
    <property type="project" value="UniProtKB-KW"/>
</dbReference>
<dbReference type="Pfam" id="PF13356">
    <property type="entry name" value="Arm-DNA-bind_3"/>
    <property type="match status" value="1"/>
</dbReference>
<dbReference type="InterPro" id="IPR038488">
    <property type="entry name" value="Integrase_DNA-bd_sf"/>
</dbReference>
<dbReference type="Proteomes" id="UP000464086">
    <property type="component" value="Chromosome"/>
</dbReference>
<name>A0A6P1GRM9_SPHYA</name>
<evidence type="ECO:0000259" key="7">
    <source>
        <dbReference type="PROSITE" id="PS51898"/>
    </source>
</evidence>
<comment type="similarity">
    <text evidence="1">Belongs to the 'phage' integrase family.</text>
</comment>